<protein>
    <submittedName>
        <fullName evidence="1">Uncharacterized protein</fullName>
    </submittedName>
</protein>
<accession>A0A2M7V7W2</accession>
<dbReference type="AlphaFoldDB" id="A0A2M7V7W2"/>
<gene>
    <name evidence="1" type="ORF">COX81_02560</name>
</gene>
<comment type="caution">
    <text evidence="1">The sequence shown here is derived from an EMBL/GenBank/DDBJ whole genome shotgun (WGS) entry which is preliminary data.</text>
</comment>
<organism evidence="1 2">
    <name type="scientific">Candidatus Magasanikbacteria bacterium CG_4_10_14_0_2_um_filter_37_12</name>
    <dbReference type="NCBI Taxonomy" id="1974637"/>
    <lineage>
        <taxon>Bacteria</taxon>
        <taxon>Candidatus Magasanikiibacteriota</taxon>
    </lineage>
</organism>
<dbReference type="Proteomes" id="UP000228568">
    <property type="component" value="Unassembled WGS sequence"/>
</dbReference>
<evidence type="ECO:0000313" key="1">
    <source>
        <dbReference type="EMBL" id="PIZ94817.1"/>
    </source>
</evidence>
<name>A0A2M7V7W2_9BACT</name>
<proteinExistence type="predicted"/>
<reference evidence="2" key="1">
    <citation type="submission" date="2017-09" db="EMBL/GenBank/DDBJ databases">
        <title>Depth-based differentiation of microbial function through sediment-hosted aquifers and enrichment of novel symbionts in the deep terrestrial subsurface.</title>
        <authorList>
            <person name="Probst A.J."/>
            <person name="Ladd B."/>
            <person name="Jarett J.K."/>
            <person name="Geller-Mcgrath D.E."/>
            <person name="Sieber C.M.K."/>
            <person name="Emerson J.B."/>
            <person name="Anantharaman K."/>
            <person name="Thomas B.C."/>
            <person name="Malmstrom R."/>
            <person name="Stieglmeier M."/>
            <person name="Klingl A."/>
            <person name="Woyke T."/>
            <person name="Ryan C.M."/>
            <person name="Banfield J.F."/>
        </authorList>
    </citation>
    <scope>NUCLEOTIDE SEQUENCE [LARGE SCALE GENOMIC DNA]</scope>
</reference>
<sequence length="158" mass="17014">MKKRKRIGYFFLGSLALILVIGGGCVRVNKDIPPSPDGIIEVTTSDNNNVVVSGPEVIEDMLANATSPVEYSGMWAAPDLGQVISFDSSSGDNGNGMFHIDGVEGYGASGIWYILDDMLFLQTFDNATLNVRYKMPEVTGDSINLQTTDGGSVVWTKK</sequence>
<dbReference type="PROSITE" id="PS51257">
    <property type="entry name" value="PROKAR_LIPOPROTEIN"/>
    <property type="match status" value="1"/>
</dbReference>
<dbReference type="EMBL" id="PFPK01000029">
    <property type="protein sequence ID" value="PIZ94817.1"/>
    <property type="molecule type" value="Genomic_DNA"/>
</dbReference>
<evidence type="ECO:0000313" key="2">
    <source>
        <dbReference type="Proteomes" id="UP000228568"/>
    </source>
</evidence>